<evidence type="ECO:0000313" key="4">
    <source>
        <dbReference type="EMBL" id="WTZ13107.1"/>
    </source>
</evidence>
<feature type="region of interest" description="Disordered" evidence="1">
    <location>
        <begin position="249"/>
        <end position="444"/>
    </location>
</feature>
<feature type="compositionally biased region" description="Pro residues" evidence="1">
    <location>
        <begin position="63"/>
        <end position="76"/>
    </location>
</feature>
<feature type="domain" description="DUF6777" evidence="3">
    <location>
        <begin position="84"/>
        <end position="246"/>
    </location>
</feature>
<feature type="compositionally biased region" description="Low complexity" evidence="1">
    <location>
        <begin position="354"/>
        <end position="376"/>
    </location>
</feature>
<dbReference type="PROSITE" id="PS51257">
    <property type="entry name" value="PROKAR_LIPOPROTEIN"/>
    <property type="match status" value="1"/>
</dbReference>
<feature type="region of interest" description="Disordered" evidence="1">
    <location>
        <begin position="49"/>
        <end position="93"/>
    </location>
</feature>
<dbReference type="Pfam" id="PF20568">
    <property type="entry name" value="DUF6777"/>
    <property type="match status" value="1"/>
</dbReference>
<evidence type="ECO:0000256" key="1">
    <source>
        <dbReference type="SAM" id="MobiDB-lite"/>
    </source>
</evidence>
<proteinExistence type="predicted"/>
<feature type="region of interest" description="Disordered" evidence="1">
    <location>
        <begin position="189"/>
        <end position="213"/>
    </location>
</feature>
<organism evidence="4">
    <name type="scientific">Streptomyces sp. NBC_01393</name>
    <dbReference type="NCBI Taxonomy" id="2903851"/>
    <lineage>
        <taxon>Bacteria</taxon>
        <taxon>Bacillati</taxon>
        <taxon>Actinomycetota</taxon>
        <taxon>Actinomycetes</taxon>
        <taxon>Kitasatosporales</taxon>
        <taxon>Streptomycetaceae</taxon>
        <taxon>Streptomyces</taxon>
    </lineage>
</organism>
<keyword evidence="2" id="KW-0732">Signal</keyword>
<evidence type="ECO:0000256" key="2">
    <source>
        <dbReference type="SAM" id="SignalP"/>
    </source>
</evidence>
<reference evidence="4" key="1">
    <citation type="submission" date="2022-10" db="EMBL/GenBank/DDBJ databases">
        <title>The complete genomes of actinobacterial strains from the NBC collection.</title>
        <authorList>
            <person name="Joergensen T.S."/>
            <person name="Alvarez Arevalo M."/>
            <person name="Sterndorff E.B."/>
            <person name="Faurdal D."/>
            <person name="Vuksanovic O."/>
            <person name="Mourched A.-S."/>
            <person name="Charusanti P."/>
            <person name="Shaw S."/>
            <person name="Blin K."/>
            <person name="Weber T."/>
        </authorList>
    </citation>
    <scope>NUCLEOTIDE SEQUENCE</scope>
    <source>
        <strain evidence="4">NBC_01393</strain>
    </source>
</reference>
<feature type="chain" id="PRO_5043536229" description="DUF6777 domain-containing protein" evidence="2">
    <location>
        <begin position="24"/>
        <end position="444"/>
    </location>
</feature>
<accession>A0AAU3I602</accession>
<feature type="compositionally biased region" description="Basic and acidic residues" evidence="1">
    <location>
        <begin position="196"/>
        <end position="206"/>
    </location>
</feature>
<dbReference type="AlphaFoldDB" id="A0AAU3I602"/>
<dbReference type="InterPro" id="IPR046704">
    <property type="entry name" value="DUF6777"/>
</dbReference>
<sequence>MVHIPTRTFVATCALAAALLVVAGCGGGGGGTAPNGSTGGEVLLQPLAVQGPDPFTAPTDTTPAPPPPVTRTPQPSPTGTRGARTVSGATPGLYGGTRNAGSCDVAQQIRFLAADRARARVFAELSGISPESVPDYLRRLTPVVLRADTGVTDHGFAAGQATGFQAVLQAGTAVLVDDRGVPRVRCACGNPLGRPTKADGSPDTRGRPWSGYRPAQVVTVTPAPAVITDITIVDVADHTWIERPVGYEGHRHDHAVPPPESPDPLPHDSATAHEPSAGTSPGGRSPSPDASASDCPTPTATVTVTPTPGTGEGTPDESTGPDTAPTAVPTDGAAMDVAGPGRSARPSAEPSHCPSATVTAAPTTAPATTAAPSGDATPPPTGPADPGRSGSPEPPAPREPSDEPGTPTEDTDPDSPEAPDGGLIPDGPTGPDSVFDVSADTPGR</sequence>
<dbReference type="EMBL" id="CP109546">
    <property type="protein sequence ID" value="WTZ13107.1"/>
    <property type="molecule type" value="Genomic_DNA"/>
</dbReference>
<feature type="compositionally biased region" description="Low complexity" evidence="1">
    <location>
        <begin position="52"/>
        <end position="62"/>
    </location>
</feature>
<name>A0AAU3I602_9ACTN</name>
<feature type="compositionally biased region" description="Low complexity" evidence="1">
    <location>
        <begin position="282"/>
        <end position="309"/>
    </location>
</feature>
<evidence type="ECO:0000259" key="3">
    <source>
        <dbReference type="Pfam" id="PF20568"/>
    </source>
</evidence>
<feature type="signal peptide" evidence="2">
    <location>
        <begin position="1"/>
        <end position="23"/>
    </location>
</feature>
<gene>
    <name evidence="4" type="ORF">OG699_37215</name>
</gene>
<protein>
    <recommendedName>
        <fullName evidence="3">DUF6777 domain-containing protein</fullName>
    </recommendedName>
</protein>